<evidence type="ECO:0000256" key="1">
    <source>
        <dbReference type="SAM" id="Phobius"/>
    </source>
</evidence>
<keyword evidence="1" id="KW-1133">Transmembrane helix</keyword>
<comment type="caution">
    <text evidence="2">The sequence shown here is derived from an EMBL/GenBank/DDBJ whole genome shotgun (WGS) entry which is preliminary data.</text>
</comment>
<sequence>MLKFLLCVLALGGCMAAAYLFTRKYKLRRAFFYDLDLFNERLVNEVSYTRVPLPVFVEKYTFGGDFKKMLDGKKEDFGRENYSFSYLTGEERKFLSDYFLLVGRSDAASQRTYLSAVRGEIGERRRAAEDAYKKHFALYMKLGFLAGLILIILIV</sequence>
<dbReference type="Proteomes" id="UP000824025">
    <property type="component" value="Unassembled WGS sequence"/>
</dbReference>
<gene>
    <name evidence="2" type="ORF">H9726_00415</name>
</gene>
<feature type="transmembrane region" description="Helical" evidence="1">
    <location>
        <begin position="136"/>
        <end position="154"/>
    </location>
</feature>
<organism evidence="2 3">
    <name type="scientific">Candidatus Borkfalkia avicola</name>
    <dbReference type="NCBI Taxonomy" id="2838503"/>
    <lineage>
        <taxon>Bacteria</taxon>
        <taxon>Bacillati</taxon>
        <taxon>Bacillota</taxon>
        <taxon>Clostridia</taxon>
        <taxon>Christensenellales</taxon>
        <taxon>Christensenellaceae</taxon>
        <taxon>Candidatus Borkfalkia</taxon>
    </lineage>
</organism>
<dbReference type="EMBL" id="DXCF01000003">
    <property type="protein sequence ID" value="HIZ08924.1"/>
    <property type="molecule type" value="Genomic_DNA"/>
</dbReference>
<reference evidence="2" key="1">
    <citation type="journal article" date="2021" name="PeerJ">
        <title>Extensive microbial diversity within the chicken gut microbiome revealed by metagenomics and culture.</title>
        <authorList>
            <person name="Gilroy R."/>
            <person name="Ravi A."/>
            <person name="Getino M."/>
            <person name="Pursley I."/>
            <person name="Horton D.L."/>
            <person name="Alikhan N.F."/>
            <person name="Baker D."/>
            <person name="Gharbi K."/>
            <person name="Hall N."/>
            <person name="Watson M."/>
            <person name="Adriaenssens E.M."/>
            <person name="Foster-Nyarko E."/>
            <person name="Jarju S."/>
            <person name="Secka A."/>
            <person name="Antonio M."/>
            <person name="Oren A."/>
            <person name="Chaudhuri R.R."/>
            <person name="La Ragione R."/>
            <person name="Hildebrand F."/>
            <person name="Pallen M.J."/>
        </authorList>
    </citation>
    <scope>NUCLEOTIDE SEQUENCE</scope>
    <source>
        <strain evidence="2">CHK192-19661</strain>
    </source>
</reference>
<proteinExistence type="predicted"/>
<accession>A0A9D2D5L1</accession>
<keyword evidence="1" id="KW-0812">Transmembrane</keyword>
<evidence type="ECO:0000313" key="2">
    <source>
        <dbReference type="EMBL" id="HIZ08924.1"/>
    </source>
</evidence>
<dbReference type="AlphaFoldDB" id="A0A9D2D5L1"/>
<name>A0A9D2D5L1_9FIRM</name>
<dbReference type="InterPro" id="IPR014198">
    <property type="entry name" value="Spore_III_AB"/>
</dbReference>
<evidence type="ECO:0000313" key="3">
    <source>
        <dbReference type="Proteomes" id="UP000824025"/>
    </source>
</evidence>
<reference evidence="2" key="2">
    <citation type="submission" date="2021-04" db="EMBL/GenBank/DDBJ databases">
        <authorList>
            <person name="Gilroy R."/>
        </authorList>
    </citation>
    <scope>NUCLEOTIDE SEQUENCE</scope>
    <source>
        <strain evidence="2">CHK192-19661</strain>
    </source>
</reference>
<keyword evidence="1" id="KW-0472">Membrane</keyword>
<dbReference type="Pfam" id="PF09548">
    <property type="entry name" value="Spore_III_AB"/>
    <property type="match status" value="1"/>
</dbReference>
<protein>
    <submittedName>
        <fullName evidence="2">Stage III sporulation protein AB</fullName>
    </submittedName>
</protein>